<evidence type="ECO:0000256" key="4">
    <source>
        <dbReference type="SAM" id="Phobius"/>
    </source>
</evidence>
<dbReference type="PROSITE" id="PS50026">
    <property type="entry name" value="EGF_3"/>
    <property type="match status" value="2"/>
</dbReference>
<dbReference type="GeneID" id="106808913"/>
<keyword evidence="1 2" id="KW-1015">Disulfide bond</keyword>
<dbReference type="CDD" id="cd00054">
    <property type="entry name" value="EGF_CA"/>
    <property type="match status" value="2"/>
</dbReference>
<feature type="compositionally biased region" description="Polar residues" evidence="3">
    <location>
        <begin position="1267"/>
        <end position="1282"/>
    </location>
</feature>
<dbReference type="PROSITE" id="PS00022">
    <property type="entry name" value="EGF_1"/>
    <property type="match status" value="3"/>
</dbReference>
<feature type="domain" description="DOMON" evidence="8">
    <location>
        <begin position="568"/>
        <end position="690"/>
    </location>
</feature>
<dbReference type="Proteomes" id="UP000695022">
    <property type="component" value="Unplaced"/>
</dbReference>
<feature type="domain" description="EGF-like" evidence="7">
    <location>
        <begin position="461"/>
        <end position="498"/>
    </location>
</feature>
<feature type="compositionally biased region" description="Low complexity" evidence="3">
    <location>
        <begin position="1319"/>
        <end position="1338"/>
    </location>
</feature>
<dbReference type="InterPro" id="IPR000742">
    <property type="entry name" value="EGF"/>
</dbReference>
<dbReference type="SMART" id="SM00181">
    <property type="entry name" value="EGF"/>
    <property type="match status" value="3"/>
</dbReference>
<keyword evidence="4" id="KW-0812">Transmembrane</keyword>
<evidence type="ECO:0000313" key="10">
    <source>
        <dbReference type="RefSeq" id="XP_014667313.1"/>
    </source>
</evidence>
<dbReference type="InterPro" id="IPR005018">
    <property type="entry name" value="DOMON_domain"/>
</dbReference>
<feature type="domain" description="EGF-like" evidence="7">
    <location>
        <begin position="500"/>
        <end position="536"/>
    </location>
</feature>
<evidence type="ECO:0000259" key="6">
    <source>
        <dbReference type="PROSITE" id="PS01180"/>
    </source>
</evidence>
<dbReference type="PROSITE" id="PS01186">
    <property type="entry name" value="EGF_2"/>
    <property type="match status" value="3"/>
</dbReference>
<dbReference type="Pfam" id="PF03351">
    <property type="entry name" value="DOMON"/>
    <property type="match status" value="2"/>
</dbReference>
<proteinExistence type="predicted"/>
<feature type="disulfide bond" evidence="2">
    <location>
        <begin position="488"/>
        <end position="497"/>
    </location>
</feature>
<dbReference type="Pfam" id="PF00431">
    <property type="entry name" value="CUB"/>
    <property type="match status" value="1"/>
</dbReference>
<feature type="region of interest" description="Disordered" evidence="3">
    <location>
        <begin position="1204"/>
        <end position="1377"/>
    </location>
</feature>
<dbReference type="PANTHER" id="PTHR46901">
    <property type="entry name" value="GH04942P"/>
    <property type="match status" value="1"/>
</dbReference>
<protein>
    <submittedName>
        <fullName evidence="10">Uncharacterized protein LOC106808913</fullName>
    </submittedName>
</protein>
<reference evidence="10" key="1">
    <citation type="submission" date="2025-08" db="UniProtKB">
        <authorList>
            <consortium name="RefSeq"/>
        </authorList>
    </citation>
    <scope>IDENTIFICATION</scope>
</reference>
<keyword evidence="9" id="KW-1185">Reference proteome</keyword>
<keyword evidence="2" id="KW-0245">EGF-like domain</keyword>
<evidence type="ECO:0000259" key="8">
    <source>
        <dbReference type="PROSITE" id="PS50836"/>
    </source>
</evidence>
<organism evidence="9 10">
    <name type="scientific">Priapulus caudatus</name>
    <name type="common">Priapulid worm</name>
    <dbReference type="NCBI Taxonomy" id="37621"/>
    <lineage>
        <taxon>Eukaryota</taxon>
        <taxon>Metazoa</taxon>
        <taxon>Ecdysozoa</taxon>
        <taxon>Scalidophora</taxon>
        <taxon>Priapulida</taxon>
        <taxon>Priapulimorpha</taxon>
        <taxon>Priapulimorphida</taxon>
        <taxon>Priapulidae</taxon>
        <taxon>Priapulus</taxon>
    </lineage>
</organism>
<dbReference type="SMART" id="SM00179">
    <property type="entry name" value="EGF_CA"/>
    <property type="match status" value="2"/>
</dbReference>
<evidence type="ECO:0000256" key="1">
    <source>
        <dbReference type="ARBA" id="ARBA00023157"/>
    </source>
</evidence>
<dbReference type="SMART" id="SM00664">
    <property type="entry name" value="DoH"/>
    <property type="match status" value="2"/>
</dbReference>
<dbReference type="SUPFAM" id="SSF49854">
    <property type="entry name" value="Spermadhesin, CUB domain"/>
    <property type="match status" value="1"/>
</dbReference>
<dbReference type="SMART" id="SM00042">
    <property type="entry name" value="CUB"/>
    <property type="match status" value="1"/>
</dbReference>
<sequence length="1377" mass="151789">MSHSSWLLIVLALGALPRSESHIRLIFPPARKYDFDALDNIDSEGPCGMPRGFGPKTSLVTGSSVNVVWNMAWIGPASIRPLLKYSIELLDTNDKVITELASAKYFVSADDEVPGLARVIQLPANLTGLNFVLRMSSNLPENITFWSCSDVDIIQKADVDLVGSREFCSGNGDLKNEDCLCDYLYSGERCQFEDECWKDIDCGSGRGECKDTGMIGSYPRMQCYCRWGYFGKKCSRDSSIMDLNINPDKYRIYELGRWITVFWRILARDASRNRTQDEIEVIIRSVGESYVALGWRPADMTIKCQDFPELPGGFYPGENKTSSHLDQPHPHSGMMQRPLHPMACTDMVIASAKGNLTRVFDYYSWDMATPRVDEFFGGQDDLLAAIGHERAGVTTVLFRKKLVAMEMSDHSFLNEDMHVIWARGRAFYHSLYQSDVLKYHGVGADNRGQTLINFHSSKHALNEACYDNNCQSGSTCMSRGRGHYVCLCPAGFTGVFCEDEIDPCDYSMCRNGGTCMRKDLTYDCQCEEGYIGAWCEFRTVSSNIRSVNVSWTPCSGSFQHPPGCTDECVYKAAWNYSETIEFVIQAKTYGKVWTGIGFNKHPSMLNADVIIGWVNGGVSSVTDRHLNMFYMKPDIDQEMRYYFNGVYNIHTSLIDGITTIEFSRDRKTWDEDDFWFTDDDCAYFLFPVYGGVFDVMTDYIGEHTDIPFISSEKICISKCEAKEEEVVIGKTTALPMSPVTASVTEMEAVAVPIDPLGVSGGCSDPGETTSGNATLGEVWSLNYPDRDYPNGIICHWLIKVHPDKFIKLSFIDFYTEPSHDYLELVDAKHRRFSGFNYPISIVSDGPEIELKFVTDKFLTKPGFKLLYETIDNYTKAEQTEQLSFSYVQQICYSRTFGGVHPYIAPTYTASVSDPNIGMITSPGFPFALPRDLDCRWVILASNVAITSLFGELPPSTSLQLYEGACRDWSSEDELACALVYARRGTFALTPDSTLYSLVTLRLVTEREYRGRSYANADGMTGFQLKYEIARHLLSPQAKYVVSYAPNNLTFGEWAGVAISVLLAVFLVGFSIYGLRVYKKKRRERVGAPENSLPHSAASETQLVYNAGTESLQMAAQDAAIDRPPSYCDVVMERPAQPTSTDTQDPTPHQKQKGLPTYAEAMALADSSAGKRAVPAVAATTRNGEVATGYGPAAAADAMYDEEQGAVGGADAPGGAADADPVQEKRGGCTMQVAPPEPPARTQSLEGARDSAGRETCENKVSIKIGPPSTNEPSDSPGETNATPDRRADRTGRKAGRHSPLQLLLPLPPPRSDSLAGAGATAVDSVSTTDVDGVSVTDVDGAHAERSGVTVNSRVAPRRGSDDAGQSDLLDSDTAVLV</sequence>
<feature type="transmembrane region" description="Helical" evidence="4">
    <location>
        <begin position="1053"/>
        <end position="1074"/>
    </location>
</feature>
<dbReference type="InterPro" id="IPR035914">
    <property type="entry name" value="Sperma_CUB_dom_sf"/>
</dbReference>
<dbReference type="InterPro" id="IPR045266">
    <property type="entry name" value="DOH_DOMON"/>
</dbReference>
<dbReference type="PROSITE" id="PS50836">
    <property type="entry name" value="DOMON"/>
    <property type="match status" value="1"/>
</dbReference>
<dbReference type="Gene3D" id="2.10.25.10">
    <property type="entry name" value="Laminin"/>
    <property type="match status" value="2"/>
</dbReference>
<dbReference type="InterPro" id="IPR000859">
    <property type="entry name" value="CUB_dom"/>
</dbReference>
<name>A0ABM1E542_PRICU</name>
<feature type="domain" description="CUB" evidence="6">
    <location>
        <begin position="762"/>
        <end position="870"/>
    </location>
</feature>
<dbReference type="PANTHER" id="PTHR46901:SF2">
    <property type="entry name" value="GH04942P"/>
    <property type="match status" value="1"/>
</dbReference>
<evidence type="ECO:0000256" key="5">
    <source>
        <dbReference type="SAM" id="SignalP"/>
    </source>
</evidence>
<dbReference type="SUPFAM" id="SSF57196">
    <property type="entry name" value="EGF/Laminin"/>
    <property type="match status" value="2"/>
</dbReference>
<dbReference type="InterPro" id="IPR001881">
    <property type="entry name" value="EGF-like_Ca-bd_dom"/>
</dbReference>
<dbReference type="RefSeq" id="XP_014667313.1">
    <property type="nucleotide sequence ID" value="XM_014811827.1"/>
</dbReference>
<dbReference type="CDD" id="cd09631">
    <property type="entry name" value="DOMON_DOH"/>
    <property type="match status" value="2"/>
</dbReference>
<dbReference type="PROSITE" id="PS01180">
    <property type="entry name" value="CUB"/>
    <property type="match status" value="1"/>
</dbReference>
<comment type="caution">
    <text evidence="2">Lacks conserved residue(s) required for the propagation of feature annotation.</text>
</comment>
<feature type="signal peptide" evidence="5">
    <location>
        <begin position="1"/>
        <end position="21"/>
    </location>
</feature>
<feature type="compositionally biased region" description="Basic and acidic residues" evidence="3">
    <location>
        <begin position="1246"/>
        <end position="1257"/>
    </location>
</feature>
<keyword evidence="4" id="KW-1133">Transmembrane helix</keyword>
<dbReference type="CDD" id="cd00041">
    <property type="entry name" value="CUB"/>
    <property type="match status" value="1"/>
</dbReference>
<accession>A0ABM1E542</accession>
<feature type="disulfide bond" evidence="2">
    <location>
        <begin position="526"/>
        <end position="535"/>
    </location>
</feature>
<evidence type="ECO:0000256" key="3">
    <source>
        <dbReference type="SAM" id="MobiDB-lite"/>
    </source>
</evidence>
<feature type="chain" id="PRO_5046020466" evidence="5">
    <location>
        <begin position="22"/>
        <end position="1377"/>
    </location>
</feature>
<keyword evidence="4" id="KW-0472">Membrane</keyword>
<evidence type="ECO:0000256" key="2">
    <source>
        <dbReference type="PROSITE-ProRule" id="PRU00076"/>
    </source>
</evidence>
<dbReference type="Pfam" id="PF00008">
    <property type="entry name" value="EGF"/>
    <property type="match status" value="1"/>
</dbReference>
<gene>
    <name evidence="10" type="primary">LOC106808913</name>
</gene>
<evidence type="ECO:0000259" key="7">
    <source>
        <dbReference type="PROSITE" id="PS50026"/>
    </source>
</evidence>
<dbReference type="Gene3D" id="2.60.120.290">
    <property type="entry name" value="Spermadhesin, CUB domain"/>
    <property type="match status" value="1"/>
</dbReference>
<keyword evidence="5" id="KW-0732">Signal</keyword>
<evidence type="ECO:0000313" key="9">
    <source>
        <dbReference type="Proteomes" id="UP000695022"/>
    </source>
</evidence>